<dbReference type="OrthoDB" id="275674at2157"/>
<reference evidence="3" key="1">
    <citation type="submission" date="2016-10" db="EMBL/GenBank/DDBJ databases">
        <authorList>
            <person name="Varghese N."/>
            <person name="Submissions S."/>
        </authorList>
    </citation>
    <scope>NUCLEOTIDE SEQUENCE [LARGE SCALE GENOMIC DNA]</scope>
    <source>
        <strain evidence="3">IBRC-M 10760</strain>
    </source>
</reference>
<evidence type="ECO:0000256" key="1">
    <source>
        <dbReference type="SAM" id="MobiDB-lite"/>
    </source>
</evidence>
<evidence type="ECO:0000313" key="3">
    <source>
        <dbReference type="Proteomes" id="UP000199076"/>
    </source>
</evidence>
<evidence type="ECO:0000313" key="2">
    <source>
        <dbReference type="EMBL" id="SDG45587.1"/>
    </source>
</evidence>
<dbReference type="STRING" id="660518.SAMN05216218_1512"/>
<dbReference type="AlphaFoldDB" id="A0A1G7UDR8"/>
<dbReference type="InterPro" id="IPR036388">
    <property type="entry name" value="WH-like_DNA-bd_sf"/>
</dbReference>
<dbReference type="EMBL" id="FNBK01000051">
    <property type="protein sequence ID" value="SDG45587.1"/>
    <property type="molecule type" value="Genomic_DNA"/>
</dbReference>
<gene>
    <name evidence="2" type="ORF">SAMN05216218_1512</name>
</gene>
<feature type="compositionally biased region" description="Polar residues" evidence="1">
    <location>
        <begin position="11"/>
        <end position="20"/>
    </location>
</feature>
<dbReference type="RefSeq" id="WP_139171247.1">
    <property type="nucleotide sequence ID" value="NZ_FNBK01000051.1"/>
</dbReference>
<evidence type="ECO:0008006" key="4">
    <source>
        <dbReference type="Google" id="ProtNLM"/>
    </source>
</evidence>
<proteinExistence type="predicted"/>
<name>A0A1G7UDR8_9EURY</name>
<protein>
    <recommendedName>
        <fullName evidence="4">HTH domain-containing protein</fullName>
    </recommendedName>
</protein>
<dbReference type="Gene3D" id="1.10.10.10">
    <property type="entry name" value="Winged helix-like DNA-binding domain superfamily/Winged helix DNA-binding domain"/>
    <property type="match status" value="1"/>
</dbReference>
<keyword evidence="3" id="KW-1185">Reference proteome</keyword>
<accession>A0A1G7UDR8</accession>
<feature type="region of interest" description="Disordered" evidence="1">
    <location>
        <begin position="1"/>
        <end position="37"/>
    </location>
</feature>
<organism evidence="2 3">
    <name type="scientific">Halorientalis regularis</name>
    <dbReference type="NCBI Taxonomy" id="660518"/>
    <lineage>
        <taxon>Archaea</taxon>
        <taxon>Methanobacteriati</taxon>
        <taxon>Methanobacteriota</taxon>
        <taxon>Stenosarchaea group</taxon>
        <taxon>Halobacteria</taxon>
        <taxon>Halobacteriales</taxon>
        <taxon>Haloarculaceae</taxon>
        <taxon>Halorientalis</taxon>
    </lineage>
</organism>
<sequence length="152" mass="17713">MSRHRPPSAADGSTETQQPDYESLELPTKPPSEYSWRERRKELLQLVKQAGHPDALNQTELAERYGVSQQQISKDLDRLAEYASDTLGQRRDLVSEAVFHRAMEGLMEQEEYRKAARTVADWNEWLDHRVEIAELRDRLDRVEDLLEEDGHV</sequence>
<dbReference type="Proteomes" id="UP000199076">
    <property type="component" value="Unassembled WGS sequence"/>
</dbReference>